<name>A0A8S9SHP5_BRACR</name>
<feature type="compositionally biased region" description="Low complexity" evidence="1">
    <location>
        <begin position="63"/>
        <end position="82"/>
    </location>
</feature>
<dbReference type="Proteomes" id="UP000712600">
    <property type="component" value="Unassembled WGS sequence"/>
</dbReference>
<dbReference type="AlphaFoldDB" id="A0A8S9SHP5"/>
<comment type="caution">
    <text evidence="2">The sequence shown here is derived from an EMBL/GenBank/DDBJ whole genome shotgun (WGS) entry which is preliminary data.</text>
</comment>
<accession>A0A8S9SHP5</accession>
<evidence type="ECO:0000313" key="2">
    <source>
        <dbReference type="EMBL" id="KAF3599555.1"/>
    </source>
</evidence>
<organism evidence="2 3">
    <name type="scientific">Brassica cretica</name>
    <name type="common">Mustard</name>
    <dbReference type="NCBI Taxonomy" id="69181"/>
    <lineage>
        <taxon>Eukaryota</taxon>
        <taxon>Viridiplantae</taxon>
        <taxon>Streptophyta</taxon>
        <taxon>Embryophyta</taxon>
        <taxon>Tracheophyta</taxon>
        <taxon>Spermatophyta</taxon>
        <taxon>Magnoliopsida</taxon>
        <taxon>eudicotyledons</taxon>
        <taxon>Gunneridae</taxon>
        <taxon>Pentapetalae</taxon>
        <taxon>rosids</taxon>
        <taxon>malvids</taxon>
        <taxon>Brassicales</taxon>
        <taxon>Brassicaceae</taxon>
        <taxon>Brassiceae</taxon>
        <taxon>Brassica</taxon>
    </lineage>
</organism>
<proteinExistence type="predicted"/>
<feature type="compositionally biased region" description="Polar residues" evidence="1">
    <location>
        <begin position="41"/>
        <end position="51"/>
    </location>
</feature>
<gene>
    <name evidence="2" type="ORF">F2Q69_00033415</name>
</gene>
<feature type="compositionally biased region" description="Basic residues" evidence="1">
    <location>
        <begin position="1"/>
        <end position="10"/>
    </location>
</feature>
<sequence>MAPRRTKAASRIKLPYARGEPEDYTLFPQPTHGHPKREPRSPSQTRTSQSPRRQDGIRKLHATTTLCSTPTSSPPISSTPGL</sequence>
<dbReference type="EMBL" id="QGKX02000004">
    <property type="protein sequence ID" value="KAF3599555.1"/>
    <property type="molecule type" value="Genomic_DNA"/>
</dbReference>
<feature type="region of interest" description="Disordered" evidence="1">
    <location>
        <begin position="1"/>
        <end position="82"/>
    </location>
</feature>
<reference evidence="2" key="1">
    <citation type="submission" date="2019-12" db="EMBL/GenBank/DDBJ databases">
        <title>Genome sequencing and annotation of Brassica cretica.</title>
        <authorList>
            <person name="Studholme D.J."/>
            <person name="Sarris P."/>
        </authorList>
    </citation>
    <scope>NUCLEOTIDE SEQUENCE</scope>
    <source>
        <strain evidence="2">PFS-109/04</strain>
        <tissue evidence="2">Leaf</tissue>
    </source>
</reference>
<evidence type="ECO:0000256" key="1">
    <source>
        <dbReference type="SAM" id="MobiDB-lite"/>
    </source>
</evidence>
<protein>
    <submittedName>
        <fullName evidence="2">Uncharacterized protein</fullName>
    </submittedName>
</protein>
<evidence type="ECO:0000313" key="3">
    <source>
        <dbReference type="Proteomes" id="UP000712600"/>
    </source>
</evidence>